<name>A0A2R6P162_9APHY</name>
<accession>A0A2R6P162</accession>
<feature type="region of interest" description="Disordered" evidence="1">
    <location>
        <begin position="1"/>
        <end position="28"/>
    </location>
</feature>
<comment type="caution">
    <text evidence="2">The sequence shown here is derived from an EMBL/GenBank/DDBJ whole genome shotgun (WGS) entry which is preliminary data.</text>
</comment>
<dbReference type="AlphaFoldDB" id="A0A2R6P162"/>
<proteinExistence type="predicted"/>
<evidence type="ECO:0000313" key="2">
    <source>
        <dbReference type="EMBL" id="PSR83104.1"/>
    </source>
</evidence>
<protein>
    <submittedName>
        <fullName evidence="2">Uncharacterized protein</fullName>
    </submittedName>
</protein>
<feature type="compositionally biased region" description="Polar residues" evidence="1">
    <location>
        <begin position="1"/>
        <end position="12"/>
    </location>
</feature>
<gene>
    <name evidence="2" type="ORF">PHLCEN_2v5908</name>
</gene>
<keyword evidence="3" id="KW-1185">Reference proteome</keyword>
<organism evidence="2 3">
    <name type="scientific">Hermanssonia centrifuga</name>
    <dbReference type="NCBI Taxonomy" id="98765"/>
    <lineage>
        <taxon>Eukaryota</taxon>
        <taxon>Fungi</taxon>
        <taxon>Dikarya</taxon>
        <taxon>Basidiomycota</taxon>
        <taxon>Agaricomycotina</taxon>
        <taxon>Agaricomycetes</taxon>
        <taxon>Polyporales</taxon>
        <taxon>Meruliaceae</taxon>
        <taxon>Hermanssonia</taxon>
    </lineage>
</organism>
<reference evidence="2 3" key="1">
    <citation type="submission" date="2018-02" db="EMBL/GenBank/DDBJ databases">
        <title>Genome sequence of the basidiomycete white-rot fungus Phlebia centrifuga.</title>
        <authorList>
            <person name="Granchi Z."/>
            <person name="Peng M."/>
            <person name="de Vries R.P."/>
            <person name="Hilden K."/>
            <person name="Makela M.R."/>
            <person name="Grigoriev I."/>
            <person name="Riley R."/>
        </authorList>
    </citation>
    <scope>NUCLEOTIDE SEQUENCE [LARGE SCALE GENOMIC DNA]</scope>
    <source>
        <strain evidence="2 3">FBCC195</strain>
    </source>
</reference>
<sequence>MDLWPTSTGSYDSISGKSKGKRKNKSEVQRTYPVVEYGAVGAANLYRAGKRLDWALVQGSSGK</sequence>
<evidence type="ECO:0000256" key="1">
    <source>
        <dbReference type="SAM" id="MobiDB-lite"/>
    </source>
</evidence>
<evidence type="ECO:0000313" key="3">
    <source>
        <dbReference type="Proteomes" id="UP000186601"/>
    </source>
</evidence>
<dbReference type="EMBL" id="MLYV02000566">
    <property type="protein sequence ID" value="PSR83104.1"/>
    <property type="molecule type" value="Genomic_DNA"/>
</dbReference>
<dbReference type="Proteomes" id="UP000186601">
    <property type="component" value="Unassembled WGS sequence"/>
</dbReference>